<organism evidence="1 2">
    <name type="scientific">Rossellomorea marisflavi</name>
    <dbReference type="NCBI Taxonomy" id="189381"/>
    <lineage>
        <taxon>Bacteria</taxon>
        <taxon>Bacillati</taxon>
        <taxon>Bacillota</taxon>
        <taxon>Bacilli</taxon>
        <taxon>Bacillales</taxon>
        <taxon>Bacillaceae</taxon>
        <taxon>Rossellomorea</taxon>
    </lineage>
</organism>
<dbReference type="EMBL" id="LGUE01000001">
    <property type="protein sequence ID" value="KON92014.1"/>
    <property type="molecule type" value="Genomic_DNA"/>
</dbReference>
<dbReference type="Proteomes" id="UP000037405">
    <property type="component" value="Unassembled WGS sequence"/>
</dbReference>
<evidence type="ECO:0000313" key="1">
    <source>
        <dbReference type="EMBL" id="KON92014.1"/>
    </source>
</evidence>
<protein>
    <submittedName>
        <fullName evidence="1">Uncharacterized protein</fullName>
    </submittedName>
</protein>
<accession>A0A0M0GQA2</accession>
<reference evidence="2" key="1">
    <citation type="submission" date="2015-07" db="EMBL/GenBank/DDBJ databases">
        <title>Fjat-14235 jcm11544.</title>
        <authorList>
            <person name="Liu B."/>
            <person name="Wang J."/>
            <person name="Zhu Y."/>
            <person name="Liu G."/>
            <person name="Chen Q."/>
            <person name="Chen Z."/>
            <person name="Lan J."/>
            <person name="Che J."/>
            <person name="Ge C."/>
            <person name="Shi H."/>
            <person name="Pan Z."/>
            <person name="Liu X."/>
        </authorList>
    </citation>
    <scope>NUCLEOTIDE SEQUENCE [LARGE SCALE GENOMIC DNA]</scope>
    <source>
        <strain evidence="2">JCM 11544</strain>
    </source>
</reference>
<comment type="caution">
    <text evidence="1">The sequence shown here is derived from an EMBL/GenBank/DDBJ whole genome shotgun (WGS) entry which is preliminary data.</text>
</comment>
<keyword evidence="2" id="KW-1185">Reference proteome</keyword>
<gene>
    <name evidence="1" type="ORF">AF331_06020</name>
</gene>
<dbReference type="PATRIC" id="fig|189381.12.peg.1344"/>
<sequence>MRGATMDEEICCWDHGAGHDGHDPFRFFKPISLQVFAFCGEPAFLPGMPSGCHSSRSRLRLAVQSPLDTIKKLIKQMKTRIIALQQATIRVL</sequence>
<evidence type="ECO:0000313" key="2">
    <source>
        <dbReference type="Proteomes" id="UP000037405"/>
    </source>
</evidence>
<dbReference type="AlphaFoldDB" id="A0A0M0GQA2"/>
<proteinExistence type="predicted"/>
<name>A0A0M0GQA2_9BACI</name>